<gene>
    <name evidence="2" type="ORF">PVK06_020509</name>
</gene>
<comment type="caution">
    <text evidence="2">The sequence shown here is derived from an EMBL/GenBank/DDBJ whole genome shotgun (WGS) entry which is preliminary data.</text>
</comment>
<dbReference type="EMBL" id="JARKNE010000006">
    <property type="protein sequence ID" value="KAK5825652.1"/>
    <property type="molecule type" value="Genomic_DNA"/>
</dbReference>
<organism evidence="2 3">
    <name type="scientific">Gossypium arboreum</name>
    <name type="common">Tree cotton</name>
    <name type="synonym">Gossypium nanking</name>
    <dbReference type="NCBI Taxonomy" id="29729"/>
    <lineage>
        <taxon>Eukaryota</taxon>
        <taxon>Viridiplantae</taxon>
        <taxon>Streptophyta</taxon>
        <taxon>Embryophyta</taxon>
        <taxon>Tracheophyta</taxon>
        <taxon>Spermatophyta</taxon>
        <taxon>Magnoliopsida</taxon>
        <taxon>eudicotyledons</taxon>
        <taxon>Gunneridae</taxon>
        <taxon>Pentapetalae</taxon>
        <taxon>rosids</taxon>
        <taxon>malvids</taxon>
        <taxon>Malvales</taxon>
        <taxon>Malvaceae</taxon>
        <taxon>Malvoideae</taxon>
        <taxon>Gossypium</taxon>
    </lineage>
</organism>
<feature type="compositionally biased region" description="Polar residues" evidence="1">
    <location>
        <begin position="71"/>
        <end position="80"/>
    </location>
</feature>
<evidence type="ECO:0000313" key="2">
    <source>
        <dbReference type="EMBL" id="KAK5825652.1"/>
    </source>
</evidence>
<feature type="region of interest" description="Disordered" evidence="1">
    <location>
        <begin position="68"/>
        <end position="102"/>
    </location>
</feature>
<reference evidence="2 3" key="1">
    <citation type="submission" date="2023-03" db="EMBL/GenBank/DDBJ databases">
        <title>WGS of Gossypium arboreum.</title>
        <authorList>
            <person name="Yu D."/>
        </authorList>
    </citation>
    <scope>NUCLEOTIDE SEQUENCE [LARGE SCALE GENOMIC DNA]</scope>
    <source>
        <tissue evidence="2">Leaf</tissue>
    </source>
</reference>
<evidence type="ECO:0000256" key="1">
    <source>
        <dbReference type="SAM" id="MobiDB-lite"/>
    </source>
</evidence>
<accession>A0ABR0PMJ2</accession>
<evidence type="ECO:0000313" key="3">
    <source>
        <dbReference type="Proteomes" id="UP001358586"/>
    </source>
</evidence>
<dbReference type="Proteomes" id="UP001358586">
    <property type="component" value="Chromosome 6"/>
</dbReference>
<proteinExistence type="predicted"/>
<keyword evidence="3" id="KW-1185">Reference proteome</keyword>
<protein>
    <submittedName>
        <fullName evidence="2">Uncharacterized protein</fullName>
    </submittedName>
</protein>
<name>A0ABR0PMJ2_GOSAR</name>
<sequence>MNPWIDTRSNYIVHAQVTVGLVDVSQDDFSYLHHYVNKDLSFNVLNPFGLEWEEFKKKCKDSDDFFYPSKPESTTLSSIEEASDEGDEITEKTVDPLDGDNA</sequence>